<comment type="subcellular location">
    <subcellularLocation>
        <location evidence="1">Membrane</location>
        <topology evidence="1">Multi-pass membrane protein</topology>
    </subcellularLocation>
</comment>
<comment type="caution">
    <text evidence="7">The sequence shown here is derived from an EMBL/GenBank/DDBJ whole genome shotgun (WGS) entry which is preliminary data.</text>
</comment>
<organism evidence="7 8">
    <name type="scientific">Brucella pseudogrignonensis</name>
    <dbReference type="NCBI Taxonomy" id="419475"/>
    <lineage>
        <taxon>Bacteria</taxon>
        <taxon>Pseudomonadati</taxon>
        <taxon>Pseudomonadota</taxon>
        <taxon>Alphaproteobacteria</taxon>
        <taxon>Hyphomicrobiales</taxon>
        <taxon>Brucellaceae</taxon>
        <taxon>Brucella/Ochrobactrum group</taxon>
        <taxon>Brucella</taxon>
    </lineage>
</organism>
<feature type="transmembrane region" description="Helical" evidence="5">
    <location>
        <begin position="12"/>
        <end position="33"/>
    </location>
</feature>
<evidence type="ECO:0000256" key="2">
    <source>
        <dbReference type="ARBA" id="ARBA00022692"/>
    </source>
</evidence>
<protein>
    <submittedName>
        <fullName evidence="7">GtrA-like family protein</fullName>
    </submittedName>
</protein>
<proteinExistence type="predicted"/>
<keyword evidence="8" id="KW-1185">Reference proteome</keyword>
<evidence type="ECO:0000256" key="4">
    <source>
        <dbReference type="ARBA" id="ARBA00023136"/>
    </source>
</evidence>
<feature type="domain" description="GtrA/DPMS transmembrane" evidence="6">
    <location>
        <begin position="14"/>
        <end position="128"/>
    </location>
</feature>
<dbReference type="RefSeq" id="WP_094544336.1">
    <property type="nucleotide sequence ID" value="NZ_JBHEEM010000021.1"/>
</dbReference>
<reference evidence="7 8" key="1">
    <citation type="submission" date="2017-07" db="EMBL/GenBank/DDBJ databases">
        <title>Phylogenetic study on the rhizospheric bacterium Ochrobactrum sp. A44.</title>
        <authorList>
            <person name="Krzyzanowska D.M."/>
            <person name="Ossowicki A."/>
            <person name="Rajewska M."/>
            <person name="Maciag T."/>
            <person name="Kaczynski Z."/>
            <person name="Czerwicka M."/>
            <person name="Jafra S."/>
        </authorList>
    </citation>
    <scope>NUCLEOTIDE SEQUENCE [LARGE SCALE GENOMIC DNA]</scope>
    <source>
        <strain evidence="7 8">CCUG 30717</strain>
    </source>
</reference>
<keyword evidence="4 5" id="KW-0472">Membrane</keyword>
<dbReference type="Proteomes" id="UP000216188">
    <property type="component" value="Unassembled WGS sequence"/>
</dbReference>
<keyword evidence="2 5" id="KW-0812">Transmembrane</keyword>
<keyword evidence="3 5" id="KW-1133">Transmembrane helix</keyword>
<evidence type="ECO:0000313" key="7">
    <source>
        <dbReference type="EMBL" id="OYR22776.1"/>
    </source>
</evidence>
<evidence type="ECO:0000256" key="1">
    <source>
        <dbReference type="ARBA" id="ARBA00004141"/>
    </source>
</evidence>
<gene>
    <name evidence="7" type="ORF">CEV34_4168</name>
</gene>
<feature type="transmembrane region" description="Helical" evidence="5">
    <location>
        <begin position="80"/>
        <end position="100"/>
    </location>
</feature>
<dbReference type="GO" id="GO:0000271">
    <property type="term" value="P:polysaccharide biosynthetic process"/>
    <property type="evidence" value="ECO:0007669"/>
    <property type="project" value="InterPro"/>
</dbReference>
<dbReference type="InterPro" id="IPR007267">
    <property type="entry name" value="GtrA_DPMS_TM"/>
</dbReference>
<evidence type="ECO:0000259" key="6">
    <source>
        <dbReference type="Pfam" id="PF04138"/>
    </source>
</evidence>
<dbReference type="GO" id="GO:0016020">
    <property type="term" value="C:membrane"/>
    <property type="evidence" value="ECO:0007669"/>
    <property type="project" value="UniProtKB-SubCell"/>
</dbReference>
<evidence type="ECO:0000313" key="8">
    <source>
        <dbReference type="Proteomes" id="UP000216188"/>
    </source>
</evidence>
<sequence>MTTFNRKRFLEFQRFFAASLCGVILDVALSYVLVHSLGLAILVASTVSLFIAAGLMYFVHEHWTFGGDGRFSSRRLIQTLISTLAALVTRTLVLTSFSFLVGDKLILLQLATAVTASFLVNYLLVRRIMHRSGKAIA</sequence>
<accession>A0A256G743</accession>
<dbReference type="Pfam" id="PF04138">
    <property type="entry name" value="GtrA_DPMS_TM"/>
    <property type="match status" value="1"/>
</dbReference>
<feature type="transmembrane region" description="Helical" evidence="5">
    <location>
        <begin position="106"/>
        <end position="125"/>
    </location>
</feature>
<dbReference type="AlphaFoldDB" id="A0A256G743"/>
<dbReference type="EMBL" id="NNRM01000043">
    <property type="protein sequence ID" value="OYR22776.1"/>
    <property type="molecule type" value="Genomic_DNA"/>
</dbReference>
<evidence type="ECO:0000256" key="3">
    <source>
        <dbReference type="ARBA" id="ARBA00022989"/>
    </source>
</evidence>
<feature type="transmembrane region" description="Helical" evidence="5">
    <location>
        <begin position="39"/>
        <end position="59"/>
    </location>
</feature>
<name>A0A256G743_9HYPH</name>
<evidence type="ECO:0000256" key="5">
    <source>
        <dbReference type="SAM" id="Phobius"/>
    </source>
</evidence>